<comment type="caution">
    <text evidence="2">The sequence shown here is derived from an EMBL/GenBank/DDBJ whole genome shotgun (WGS) entry which is preliminary data.</text>
</comment>
<evidence type="ECO:0000313" key="3">
    <source>
        <dbReference type="Proteomes" id="UP001499951"/>
    </source>
</evidence>
<dbReference type="PANTHER" id="PTHR42793:SF1">
    <property type="entry name" value="PEPTIDYL-LYSINE N-ACETYLTRANSFERASE PATZ"/>
    <property type="match status" value="1"/>
</dbReference>
<reference evidence="3" key="1">
    <citation type="journal article" date="2019" name="Int. J. Syst. Evol. Microbiol.">
        <title>The Global Catalogue of Microorganisms (GCM) 10K type strain sequencing project: providing services to taxonomists for standard genome sequencing and annotation.</title>
        <authorList>
            <consortium name="The Broad Institute Genomics Platform"/>
            <consortium name="The Broad Institute Genome Sequencing Center for Infectious Disease"/>
            <person name="Wu L."/>
            <person name="Ma J."/>
        </authorList>
    </citation>
    <scope>NUCLEOTIDE SEQUENCE [LARGE SCALE GENOMIC DNA]</scope>
    <source>
        <strain evidence="3">JCM 15089</strain>
    </source>
</reference>
<dbReference type="PANTHER" id="PTHR42793">
    <property type="entry name" value="COA BINDING DOMAIN CONTAINING PROTEIN"/>
    <property type="match status" value="1"/>
</dbReference>
<dbReference type="Pfam" id="PF13380">
    <property type="entry name" value="CoA_binding_2"/>
    <property type="match status" value="1"/>
</dbReference>
<keyword evidence="3" id="KW-1185">Reference proteome</keyword>
<dbReference type="Proteomes" id="UP001499951">
    <property type="component" value="Unassembled WGS sequence"/>
</dbReference>
<organism evidence="2 3">
    <name type="scientific">Rhizomicrobium electricum</name>
    <dbReference type="NCBI Taxonomy" id="480070"/>
    <lineage>
        <taxon>Bacteria</taxon>
        <taxon>Pseudomonadati</taxon>
        <taxon>Pseudomonadota</taxon>
        <taxon>Alphaproteobacteria</taxon>
        <taxon>Micropepsales</taxon>
        <taxon>Micropepsaceae</taxon>
        <taxon>Rhizomicrobium</taxon>
    </lineage>
</organism>
<accession>A0ABP3PTT6</accession>
<evidence type="ECO:0000259" key="1">
    <source>
        <dbReference type="SMART" id="SM00881"/>
    </source>
</evidence>
<gene>
    <name evidence="2" type="ORF">GCM10008942_20990</name>
</gene>
<dbReference type="SMART" id="SM00881">
    <property type="entry name" value="CoA_binding"/>
    <property type="match status" value="1"/>
</dbReference>
<protein>
    <recommendedName>
        <fullName evidence="1">CoA-binding domain-containing protein</fullName>
    </recommendedName>
</protein>
<dbReference type="InterPro" id="IPR036291">
    <property type="entry name" value="NAD(P)-bd_dom_sf"/>
</dbReference>
<sequence length="156" mass="16470">MSDLPASVAAFLAGKRIAVAGVSREPKLHVGNAIFKKFTAGGYETFAVNPNATEVEGVKCYPALGAIPGDIDGVVIATRPEMAASVVRQCVEKGVRRVWFHRAFGAGSVSPEALEAAKSAGIETINGGCPMMFLEPVDGGHRFICRLLQLFGKVPR</sequence>
<proteinExistence type="predicted"/>
<dbReference type="RefSeq" id="WP_166934294.1">
    <property type="nucleotide sequence ID" value="NZ_BAAADD010000005.1"/>
</dbReference>
<dbReference type="Gene3D" id="3.40.50.720">
    <property type="entry name" value="NAD(P)-binding Rossmann-like Domain"/>
    <property type="match status" value="1"/>
</dbReference>
<dbReference type="SUPFAM" id="SSF51735">
    <property type="entry name" value="NAD(P)-binding Rossmann-fold domains"/>
    <property type="match status" value="1"/>
</dbReference>
<evidence type="ECO:0000313" key="2">
    <source>
        <dbReference type="EMBL" id="GAA0572089.1"/>
    </source>
</evidence>
<dbReference type="EMBL" id="BAAADD010000005">
    <property type="protein sequence ID" value="GAA0572089.1"/>
    <property type="molecule type" value="Genomic_DNA"/>
</dbReference>
<dbReference type="InterPro" id="IPR003781">
    <property type="entry name" value="CoA-bd"/>
</dbReference>
<feature type="domain" description="CoA-binding" evidence="1">
    <location>
        <begin position="11"/>
        <end position="102"/>
    </location>
</feature>
<name>A0ABP3PTT6_9PROT</name>